<evidence type="ECO:0000256" key="3">
    <source>
        <dbReference type="ARBA" id="ARBA00022643"/>
    </source>
</evidence>
<proteinExistence type="inferred from homology"/>
<evidence type="ECO:0000313" key="10">
    <source>
        <dbReference type="EMBL" id="PRZ48972.1"/>
    </source>
</evidence>
<gene>
    <name evidence="10" type="ORF">CLV89_103287</name>
</gene>
<dbReference type="Proteomes" id="UP000237718">
    <property type="component" value="Unassembled WGS sequence"/>
</dbReference>
<dbReference type="PIRSF" id="PIRSF000232">
    <property type="entry name" value="YdjA"/>
    <property type="match status" value="1"/>
</dbReference>
<dbReference type="PANTHER" id="PTHR43821:SF1">
    <property type="entry name" value="NAD(P)H NITROREDUCTASE YDJA-RELATED"/>
    <property type="match status" value="1"/>
</dbReference>
<feature type="binding site" description="in other chain" evidence="8">
    <location>
        <begin position="41"/>
        <end position="43"/>
    </location>
    <ligand>
        <name>FMN</name>
        <dbReference type="ChEBI" id="CHEBI:58210"/>
        <note>ligand shared between dimeric partners</note>
    </ligand>
</feature>
<dbReference type="InterPro" id="IPR029479">
    <property type="entry name" value="Nitroreductase"/>
</dbReference>
<comment type="cofactor">
    <cofactor evidence="8">
        <name>FMN</name>
        <dbReference type="ChEBI" id="CHEBI:58210"/>
    </cofactor>
    <text evidence="8">Binds 1 FMN per subunit.</text>
</comment>
<keyword evidence="2 7" id="KW-0285">Flavoprotein</keyword>
<keyword evidence="4 7" id="KW-0521">NADP</keyword>
<evidence type="ECO:0000256" key="2">
    <source>
        <dbReference type="ARBA" id="ARBA00022630"/>
    </source>
</evidence>
<dbReference type="InterPro" id="IPR000415">
    <property type="entry name" value="Nitroreductase-like"/>
</dbReference>
<comment type="caution">
    <text evidence="10">The sequence shown here is derived from an EMBL/GenBank/DDBJ whole genome shotgun (WGS) entry which is preliminary data.</text>
</comment>
<feature type="binding site" evidence="8">
    <location>
        <position position="72"/>
    </location>
    <ligand>
        <name>FMN</name>
        <dbReference type="ChEBI" id="CHEBI:58210"/>
        <note>ligand shared between dimeric partners</note>
    </ligand>
</feature>
<evidence type="ECO:0000256" key="1">
    <source>
        <dbReference type="ARBA" id="ARBA00007118"/>
    </source>
</evidence>
<keyword evidence="5 7" id="KW-0560">Oxidoreductase</keyword>
<evidence type="ECO:0000256" key="5">
    <source>
        <dbReference type="ARBA" id="ARBA00023002"/>
    </source>
</evidence>
<feature type="binding site" description="in other chain" evidence="8">
    <location>
        <begin position="164"/>
        <end position="166"/>
    </location>
    <ligand>
        <name>FMN</name>
        <dbReference type="ChEBI" id="CHEBI:58210"/>
        <note>ligand shared between dimeric partners</note>
    </ligand>
</feature>
<feature type="domain" description="Nitroreductase" evidence="9">
    <location>
        <begin position="52"/>
        <end position="194"/>
    </location>
</feature>
<feature type="binding site" evidence="8">
    <location>
        <position position="68"/>
    </location>
    <ligand>
        <name>FMN</name>
        <dbReference type="ChEBI" id="CHEBI:58210"/>
        <note>ligand shared between dimeric partners</note>
    </ligand>
</feature>
<dbReference type="GO" id="GO:0016491">
    <property type="term" value="F:oxidoreductase activity"/>
    <property type="evidence" value="ECO:0007669"/>
    <property type="project" value="UniProtKB-UniRule"/>
</dbReference>
<dbReference type="SUPFAM" id="SSF55469">
    <property type="entry name" value="FMN-dependent nitroreductase-like"/>
    <property type="match status" value="1"/>
</dbReference>
<dbReference type="EC" id="1.-.-.-" evidence="7"/>
<evidence type="ECO:0000259" key="9">
    <source>
        <dbReference type="Pfam" id="PF00881"/>
    </source>
</evidence>
<evidence type="ECO:0000313" key="11">
    <source>
        <dbReference type="Proteomes" id="UP000237718"/>
    </source>
</evidence>
<keyword evidence="6 7" id="KW-0520">NAD</keyword>
<name>A0A2T1AK91_TRISK</name>
<dbReference type="PANTHER" id="PTHR43821">
    <property type="entry name" value="NAD(P)H NITROREDUCTASE YDJA-RELATED"/>
    <property type="match status" value="1"/>
</dbReference>
<reference evidence="10 11" key="1">
    <citation type="submission" date="2018-03" db="EMBL/GenBank/DDBJ databases">
        <title>Genomic Encyclopedia of Archaeal and Bacterial Type Strains, Phase II (KMG-II): from individual species to whole genera.</title>
        <authorList>
            <person name="Goeker M."/>
        </authorList>
    </citation>
    <scope>NUCLEOTIDE SEQUENCE [LARGE SCALE GENOMIC DNA]</scope>
    <source>
        <strain evidence="10 11">DSM 25328</strain>
    </source>
</reference>
<comment type="similarity">
    <text evidence="1 7">Belongs to the nitroreductase family.</text>
</comment>
<evidence type="ECO:0000256" key="7">
    <source>
        <dbReference type="PIRNR" id="PIRNR000232"/>
    </source>
</evidence>
<dbReference type="Pfam" id="PF00881">
    <property type="entry name" value="Nitroreductase"/>
    <property type="match status" value="1"/>
</dbReference>
<dbReference type="InterPro" id="IPR052530">
    <property type="entry name" value="NAD(P)H_nitroreductase"/>
</dbReference>
<evidence type="ECO:0000256" key="6">
    <source>
        <dbReference type="ARBA" id="ARBA00023027"/>
    </source>
</evidence>
<evidence type="ECO:0000256" key="8">
    <source>
        <dbReference type="PIRSR" id="PIRSR000232-1"/>
    </source>
</evidence>
<accession>A0A2T1AK91</accession>
<sequence>MQGVLPLETHATLPDIGQDRCNKVLHMPQRNDAALDFLQTRRSRPAKTLIAPAPSRDELMPLLTAAARTPDHGKLEPWRFIVVEQGAMGRLGDLTEAAGARLGKSAEDIAKARSQFDLGQLAVVVIEIQKNNPKIPPLEITYSAGAVCLALLNAALAAGWGANWLSGWMSHDRGFCEAAFDLAPNERVAGLIHIATEGSVPPERPRPDLETITTWVDA</sequence>
<organism evidence="10 11">
    <name type="scientific">Tritonibacter scottomollicae</name>
    <name type="common">Epibacterium scottomollicae</name>
    <dbReference type="NCBI Taxonomy" id="483013"/>
    <lineage>
        <taxon>Bacteria</taxon>
        <taxon>Pseudomonadati</taxon>
        <taxon>Pseudomonadota</taxon>
        <taxon>Alphaproteobacteria</taxon>
        <taxon>Rhodobacterales</taxon>
        <taxon>Paracoccaceae</taxon>
        <taxon>Tritonibacter</taxon>
    </lineage>
</organism>
<dbReference type="Gene3D" id="3.40.109.10">
    <property type="entry name" value="NADH Oxidase"/>
    <property type="match status" value="1"/>
</dbReference>
<protein>
    <recommendedName>
        <fullName evidence="7">Putative NAD(P)H nitroreductase</fullName>
        <ecNumber evidence="7">1.-.-.-</ecNumber>
    </recommendedName>
</protein>
<dbReference type="InterPro" id="IPR026021">
    <property type="entry name" value="YdjA-like"/>
</dbReference>
<evidence type="ECO:0000256" key="4">
    <source>
        <dbReference type="ARBA" id="ARBA00022857"/>
    </source>
</evidence>
<dbReference type="EMBL" id="PVUF01000003">
    <property type="protein sequence ID" value="PRZ48972.1"/>
    <property type="molecule type" value="Genomic_DNA"/>
</dbReference>
<dbReference type="AlphaFoldDB" id="A0A2T1AK91"/>
<keyword evidence="3 7" id="KW-0288">FMN</keyword>